<name>A0A2D0MXU5_FLAN2</name>
<organism evidence="7 8">
    <name type="scientific">Flavilitoribacter nigricans (strain ATCC 23147 / DSM 23189 / NBRC 102662 / NCIMB 1420 / SS-2)</name>
    <name type="common">Lewinella nigricans</name>
    <dbReference type="NCBI Taxonomy" id="1122177"/>
    <lineage>
        <taxon>Bacteria</taxon>
        <taxon>Pseudomonadati</taxon>
        <taxon>Bacteroidota</taxon>
        <taxon>Saprospiria</taxon>
        <taxon>Saprospirales</taxon>
        <taxon>Lewinellaceae</taxon>
        <taxon>Flavilitoribacter</taxon>
    </lineage>
</organism>
<evidence type="ECO:0000256" key="1">
    <source>
        <dbReference type="ARBA" id="ARBA00001966"/>
    </source>
</evidence>
<dbReference type="PANTHER" id="PTHR11228:SF7">
    <property type="entry name" value="PQQA PEPTIDE CYCLASE"/>
    <property type="match status" value="1"/>
</dbReference>
<dbReference type="SFLD" id="SFLDG01067">
    <property type="entry name" value="SPASM/twitch_domain_containing"/>
    <property type="match status" value="1"/>
</dbReference>
<dbReference type="CDD" id="cd01335">
    <property type="entry name" value="Radical_SAM"/>
    <property type="match status" value="1"/>
</dbReference>
<dbReference type="SFLD" id="SFLDS00029">
    <property type="entry name" value="Radical_SAM"/>
    <property type="match status" value="1"/>
</dbReference>
<dbReference type="GO" id="GO:0046872">
    <property type="term" value="F:metal ion binding"/>
    <property type="evidence" value="ECO:0007669"/>
    <property type="project" value="UniProtKB-KW"/>
</dbReference>
<dbReference type="OrthoDB" id="9808591at2"/>
<evidence type="ECO:0000256" key="4">
    <source>
        <dbReference type="ARBA" id="ARBA00023004"/>
    </source>
</evidence>
<evidence type="ECO:0000313" key="8">
    <source>
        <dbReference type="Proteomes" id="UP000223913"/>
    </source>
</evidence>
<evidence type="ECO:0000259" key="6">
    <source>
        <dbReference type="PROSITE" id="PS51918"/>
    </source>
</evidence>
<dbReference type="EMBL" id="PDUD01000079">
    <property type="protein sequence ID" value="PHN00719.1"/>
    <property type="molecule type" value="Genomic_DNA"/>
</dbReference>
<protein>
    <recommendedName>
        <fullName evidence="6">Radical SAM core domain-containing protein</fullName>
    </recommendedName>
</protein>
<evidence type="ECO:0000256" key="2">
    <source>
        <dbReference type="ARBA" id="ARBA00022691"/>
    </source>
</evidence>
<evidence type="ECO:0000313" key="7">
    <source>
        <dbReference type="EMBL" id="PHN00719.1"/>
    </source>
</evidence>
<dbReference type="AlphaFoldDB" id="A0A2D0MXU5"/>
<reference evidence="7 8" key="1">
    <citation type="submission" date="2017-10" db="EMBL/GenBank/DDBJ databases">
        <title>The draft genome sequence of Lewinella nigricans NBRC 102662.</title>
        <authorList>
            <person name="Wang K."/>
        </authorList>
    </citation>
    <scope>NUCLEOTIDE SEQUENCE [LARGE SCALE GENOMIC DNA]</scope>
    <source>
        <strain evidence="7 8">NBRC 102662</strain>
    </source>
</reference>
<dbReference type="InterPro" id="IPR013785">
    <property type="entry name" value="Aldolase_TIM"/>
</dbReference>
<evidence type="ECO:0000256" key="3">
    <source>
        <dbReference type="ARBA" id="ARBA00022723"/>
    </source>
</evidence>
<feature type="domain" description="Radical SAM core" evidence="6">
    <location>
        <begin position="18"/>
        <end position="237"/>
    </location>
</feature>
<dbReference type="InterPro" id="IPR006638">
    <property type="entry name" value="Elp3/MiaA/NifB-like_rSAM"/>
</dbReference>
<dbReference type="InterPro" id="IPR007197">
    <property type="entry name" value="rSAM"/>
</dbReference>
<proteinExistence type="predicted"/>
<dbReference type="RefSeq" id="WP_099155870.1">
    <property type="nucleotide sequence ID" value="NZ_PDUD01000079.1"/>
</dbReference>
<keyword evidence="3" id="KW-0479">Metal-binding</keyword>
<keyword evidence="4" id="KW-0408">Iron</keyword>
<sequence length="261" mass="30075">MSINAYLNVKNIDKMLEQPPQAFSWIGFDSVDNCNLHCVYCHNPRTKQMIDLEKFERFIHHHVLTIENFQIGCQMEPSLDKRMVGLLQMIAESPAKPSRQFKVHTNGTLLNRHDARAMVEAGLTHLSISIDTVNEKTFSELRGGAKLERVFRNVKQFCETCPEVTVQFIATVTQANVDEMDLLVHKGVAIGAKRFHFREMFHDPRSPIVDHQKMEKLLLPPGRFQRLKSEIEKNYGDQVGLFFVDSPAIRQYGKEAHRNSR</sequence>
<dbReference type="Proteomes" id="UP000223913">
    <property type="component" value="Unassembled WGS sequence"/>
</dbReference>
<dbReference type="GO" id="GO:0003824">
    <property type="term" value="F:catalytic activity"/>
    <property type="evidence" value="ECO:0007669"/>
    <property type="project" value="InterPro"/>
</dbReference>
<comment type="caution">
    <text evidence="7">The sequence shown here is derived from an EMBL/GenBank/DDBJ whole genome shotgun (WGS) entry which is preliminary data.</text>
</comment>
<dbReference type="PROSITE" id="PS51918">
    <property type="entry name" value="RADICAL_SAM"/>
    <property type="match status" value="1"/>
</dbReference>
<dbReference type="SMART" id="SM00729">
    <property type="entry name" value="Elp3"/>
    <property type="match status" value="1"/>
</dbReference>
<keyword evidence="8" id="KW-1185">Reference proteome</keyword>
<dbReference type="GO" id="GO:0051536">
    <property type="term" value="F:iron-sulfur cluster binding"/>
    <property type="evidence" value="ECO:0007669"/>
    <property type="project" value="UniProtKB-KW"/>
</dbReference>
<accession>A0A2D0MXU5</accession>
<dbReference type="Gene3D" id="3.20.20.70">
    <property type="entry name" value="Aldolase class I"/>
    <property type="match status" value="1"/>
</dbReference>
<dbReference type="InterPro" id="IPR050377">
    <property type="entry name" value="Radical_SAM_PqqE_MftC-like"/>
</dbReference>
<dbReference type="PANTHER" id="PTHR11228">
    <property type="entry name" value="RADICAL SAM DOMAIN PROTEIN"/>
    <property type="match status" value="1"/>
</dbReference>
<keyword evidence="2" id="KW-0949">S-adenosyl-L-methionine</keyword>
<gene>
    <name evidence="7" type="ORF">CRP01_40765</name>
</gene>
<dbReference type="InterPro" id="IPR058240">
    <property type="entry name" value="rSAM_sf"/>
</dbReference>
<keyword evidence="5" id="KW-0411">Iron-sulfur</keyword>
<evidence type="ECO:0000256" key="5">
    <source>
        <dbReference type="ARBA" id="ARBA00023014"/>
    </source>
</evidence>
<dbReference type="Pfam" id="PF04055">
    <property type="entry name" value="Radical_SAM"/>
    <property type="match status" value="1"/>
</dbReference>
<comment type="cofactor">
    <cofactor evidence="1">
        <name>[4Fe-4S] cluster</name>
        <dbReference type="ChEBI" id="CHEBI:49883"/>
    </cofactor>
</comment>
<dbReference type="SUPFAM" id="SSF102114">
    <property type="entry name" value="Radical SAM enzymes"/>
    <property type="match status" value="1"/>
</dbReference>